<evidence type="ECO:0000256" key="4">
    <source>
        <dbReference type="ARBA" id="ARBA00022723"/>
    </source>
</evidence>
<comment type="caution">
    <text evidence="14">The sequence shown here is derived from an EMBL/GenBank/DDBJ whole genome shotgun (WGS) entry which is preliminary data.</text>
</comment>
<sequence>MTAPPSPVPPSAPPTAQDHPPEVSLMQITAFDDAETLGAPIPCRSLDPEVFFAETPADVEYAKSLCGTCPVKESCLQGALERREPWGVWGGELFVQGVVVARKRPRGRPRKNEVIA</sequence>
<keyword evidence="5 11" id="KW-0408">Iron</keyword>
<evidence type="ECO:0000256" key="1">
    <source>
        <dbReference type="ARBA" id="ARBA00004496"/>
    </source>
</evidence>
<reference evidence="14 15" key="1">
    <citation type="submission" date="2024-09" db="EMBL/GenBank/DDBJ databases">
        <authorList>
            <person name="Lee S.D."/>
        </authorList>
    </citation>
    <scope>NUCLEOTIDE SEQUENCE [LARGE SCALE GENOMIC DNA]</scope>
    <source>
        <strain evidence="14 15">N8-3</strain>
    </source>
</reference>
<feature type="region of interest" description="Disordered" evidence="12">
    <location>
        <begin position="1"/>
        <end position="20"/>
    </location>
</feature>
<dbReference type="InterPro" id="IPR003482">
    <property type="entry name" value="Whib"/>
</dbReference>
<comment type="cofactor">
    <cofactor evidence="11">
        <name>[4Fe-4S] cluster</name>
        <dbReference type="ChEBI" id="CHEBI:49883"/>
    </cofactor>
    <text evidence="11">Binds 1 [4Fe-4S] cluster per subunit. Following nitrosylation of the [4Fe-4S] cluster binds 1 [4Fe-8(NO)] cluster per subunit.</text>
</comment>
<evidence type="ECO:0000256" key="7">
    <source>
        <dbReference type="ARBA" id="ARBA00023015"/>
    </source>
</evidence>
<dbReference type="InterPro" id="IPR017956">
    <property type="entry name" value="AT_hook_DNA-bd_motif"/>
</dbReference>
<dbReference type="RefSeq" id="WP_380535429.1">
    <property type="nucleotide sequence ID" value="NZ_JBHFAB010000007.1"/>
</dbReference>
<feature type="binding site" evidence="11">
    <location>
        <position position="75"/>
    </location>
    <ligand>
        <name>[4Fe-4S] cluster</name>
        <dbReference type="ChEBI" id="CHEBI:49883"/>
    </ligand>
</feature>
<feature type="compositionally biased region" description="Pro residues" evidence="12">
    <location>
        <begin position="1"/>
        <end position="13"/>
    </location>
</feature>
<evidence type="ECO:0000256" key="12">
    <source>
        <dbReference type="SAM" id="MobiDB-lite"/>
    </source>
</evidence>
<organism evidence="14 15">
    <name type="scientific">Streptacidiphilus cavernicola</name>
    <dbReference type="NCBI Taxonomy" id="3342716"/>
    <lineage>
        <taxon>Bacteria</taxon>
        <taxon>Bacillati</taxon>
        <taxon>Actinomycetota</taxon>
        <taxon>Actinomycetes</taxon>
        <taxon>Kitasatosporales</taxon>
        <taxon>Streptomycetaceae</taxon>
        <taxon>Streptacidiphilus</taxon>
    </lineage>
</organism>
<evidence type="ECO:0000259" key="13">
    <source>
        <dbReference type="PROSITE" id="PS51674"/>
    </source>
</evidence>
<evidence type="ECO:0000256" key="11">
    <source>
        <dbReference type="HAMAP-Rule" id="MF_01479"/>
    </source>
</evidence>
<evidence type="ECO:0000313" key="14">
    <source>
        <dbReference type="EMBL" id="MFC1417372.1"/>
    </source>
</evidence>
<dbReference type="InterPro" id="IPR034768">
    <property type="entry name" value="4FE4S_WBL"/>
</dbReference>
<name>A0ABV6VUF0_9ACTN</name>
<comment type="subcellular location">
    <subcellularLocation>
        <location evidence="1 11">Cytoplasm</location>
    </subcellularLocation>
</comment>
<keyword evidence="4 11" id="KW-0479">Metal-binding</keyword>
<dbReference type="Pfam" id="PF02467">
    <property type="entry name" value="Whib"/>
    <property type="match status" value="1"/>
</dbReference>
<evidence type="ECO:0000313" key="15">
    <source>
        <dbReference type="Proteomes" id="UP001592531"/>
    </source>
</evidence>
<keyword evidence="6 11" id="KW-0411">Iron-sulfur</keyword>
<dbReference type="PANTHER" id="PTHR38839:SF2">
    <property type="entry name" value="TRANSCRIPTIONAL REGULATOR WHIB7-RELATED"/>
    <property type="match status" value="1"/>
</dbReference>
<keyword evidence="8 11" id="KW-0238">DNA-binding</keyword>
<proteinExistence type="inferred from homology"/>
<keyword evidence="3 11" id="KW-0004">4Fe-4S</keyword>
<dbReference type="HAMAP" id="MF_01479">
    <property type="entry name" value="WhiB"/>
    <property type="match status" value="1"/>
</dbReference>
<keyword evidence="10 11" id="KW-0804">Transcription</keyword>
<dbReference type="EMBL" id="JBHFAB010000007">
    <property type="protein sequence ID" value="MFC1417372.1"/>
    <property type="molecule type" value="Genomic_DNA"/>
</dbReference>
<dbReference type="Pfam" id="PF02178">
    <property type="entry name" value="AT_hook"/>
    <property type="match status" value="1"/>
</dbReference>
<feature type="binding site" evidence="11">
    <location>
        <position position="66"/>
    </location>
    <ligand>
        <name>[4Fe-4S] cluster</name>
        <dbReference type="ChEBI" id="CHEBI:49883"/>
    </ligand>
</feature>
<feature type="binding site" evidence="11">
    <location>
        <position position="43"/>
    </location>
    <ligand>
        <name>[4Fe-4S] cluster</name>
        <dbReference type="ChEBI" id="CHEBI:49883"/>
    </ligand>
</feature>
<dbReference type="PROSITE" id="PS51674">
    <property type="entry name" value="4FE4S_WBL"/>
    <property type="match status" value="1"/>
</dbReference>
<evidence type="ECO:0000256" key="5">
    <source>
        <dbReference type="ARBA" id="ARBA00023004"/>
    </source>
</evidence>
<keyword evidence="11" id="KW-0963">Cytoplasm</keyword>
<evidence type="ECO:0000256" key="8">
    <source>
        <dbReference type="ARBA" id="ARBA00023125"/>
    </source>
</evidence>
<dbReference type="Proteomes" id="UP001592531">
    <property type="component" value="Unassembled WGS sequence"/>
</dbReference>
<evidence type="ECO:0000256" key="9">
    <source>
        <dbReference type="ARBA" id="ARBA00023157"/>
    </source>
</evidence>
<evidence type="ECO:0000256" key="3">
    <source>
        <dbReference type="ARBA" id="ARBA00022485"/>
    </source>
</evidence>
<protein>
    <recommendedName>
        <fullName evidence="11">Transcriptional regulator WhiB</fullName>
    </recommendedName>
</protein>
<comment type="similarity">
    <text evidence="2 11">Belongs to the WhiB family.</text>
</comment>
<keyword evidence="15" id="KW-1185">Reference proteome</keyword>
<evidence type="ECO:0000256" key="10">
    <source>
        <dbReference type="ARBA" id="ARBA00023163"/>
    </source>
</evidence>
<keyword evidence="9 11" id="KW-1015">Disulfide bond</keyword>
<evidence type="ECO:0000256" key="6">
    <source>
        <dbReference type="ARBA" id="ARBA00023014"/>
    </source>
</evidence>
<feature type="domain" description="4Fe-4S Wbl-type" evidence="13">
    <location>
        <begin position="42"/>
        <end position="99"/>
    </location>
</feature>
<comment type="function">
    <text evidence="11">Acts as a transcriptional regulator. Probably redox-responsive. The apo- but not holo-form probably binds DNA.</text>
</comment>
<comment type="PTM">
    <text evidence="11">The Fe-S cluster can be nitrosylated by nitric oxide (NO).</text>
</comment>
<accession>A0ABV6VUF0</accession>
<comment type="PTM">
    <text evidence="11">Upon Fe-S cluster removal intramolecular disulfide bonds are formed.</text>
</comment>
<keyword evidence="7 11" id="KW-0805">Transcription regulation</keyword>
<evidence type="ECO:0000256" key="2">
    <source>
        <dbReference type="ARBA" id="ARBA00006597"/>
    </source>
</evidence>
<dbReference type="PANTHER" id="PTHR38839">
    <property type="entry name" value="TRANSCRIPTIONAL REGULATOR WHID-RELATED"/>
    <property type="match status" value="1"/>
</dbReference>
<gene>
    <name evidence="11" type="primary">whiB</name>
    <name evidence="14" type="ORF">ACEZDE_12025</name>
</gene>
<feature type="binding site" evidence="11">
    <location>
        <position position="69"/>
    </location>
    <ligand>
        <name>[4Fe-4S] cluster</name>
        <dbReference type="ChEBI" id="CHEBI:49883"/>
    </ligand>
</feature>